<dbReference type="InterPro" id="IPR003598">
    <property type="entry name" value="Ig_sub2"/>
</dbReference>
<dbReference type="SMART" id="SM00408">
    <property type="entry name" value="IGc2"/>
    <property type="match status" value="3"/>
</dbReference>
<protein>
    <recommendedName>
        <fullName evidence="10">Immunoglobulin-like and fibronectin type III domain-containing protein 1</fullName>
    </recommendedName>
</protein>
<keyword evidence="14" id="KW-1185">Reference proteome</keyword>
<dbReference type="Pfam" id="PF00041">
    <property type="entry name" value="fn3"/>
    <property type="match status" value="4"/>
</dbReference>
<feature type="domain" description="Ig-like" evidence="11">
    <location>
        <begin position="34"/>
        <end position="124"/>
    </location>
</feature>
<keyword evidence="5" id="KW-0175">Coiled coil</keyword>
<dbReference type="FunFam" id="2.60.40.10:FF:001097">
    <property type="entry name" value="Immunoglobulin-like and fibronectin type III domain-containing protein 1"/>
    <property type="match status" value="1"/>
</dbReference>
<dbReference type="PROSITE" id="PS50853">
    <property type="entry name" value="FN3"/>
    <property type="match status" value="4"/>
</dbReference>
<dbReference type="InterPro" id="IPR036116">
    <property type="entry name" value="FN3_sf"/>
</dbReference>
<evidence type="ECO:0000259" key="11">
    <source>
        <dbReference type="PROSITE" id="PS50835"/>
    </source>
</evidence>
<dbReference type="FunFam" id="2.60.40.10:FF:001401">
    <property type="entry name" value="immunoglobulin-like and fibronectin type III domain-containing protein 1"/>
    <property type="match status" value="1"/>
</dbReference>
<dbReference type="CDD" id="cd00096">
    <property type="entry name" value="Ig"/>
    <property type="match status" value="1"/>
</dbReference>
<dbReference type="SUPFAM" id="SSF49265">
    <property type="entry name" value="Fibronectin type III"/>
    <property type="match status" value="3"/>
</dbReference>
<organism evidence="13 14">
    <name type="scientific">Chelonoidis abingdonii</name>
    <name type="common">Abingdon island giant tortoise</name>
    <name type="synonym">Testudo abingdonii</name>
    <dbReference type="NCBI Taxonomy" id="106734"/>
    <lineage>
        <taxon>Eukaryota</taxon>
        <taxon>Metazoa</taxon>
        <taxon>Chordata</taxon>
        <taxon>Craniata</taxon>
        <taxon>Vertebrata</taxon>
        <taxon>Euteleostomi</taxon>
        <taxon>Archelosauria</taxon>
        <taxon>Testudinata</taxon>
        <taxon>Testudines</taxon>
        <taxon>Cryptodira</taxon>
        <taxon>Durocryptodira</taxon>
        <taxon>Testudinoidea</taxon>
        <taxon>Testudinidae</taxon>
        <taxon>Chelonoidis</taxon>
    </lineage>
</organism>
<dbReference type="InterPro" id="IPR013098">
    <property type="entry name" value="Ig_I-set"/>
</dbReference>
<feature type="domain" description="Fibronectin type-III" evidence="12">
    <location>
        <begin position="973"/>
        <end position="1068"/>
    </location>
</feature>
<dbReference type="Pfam" id="PF18362">
    <property type="entry name" value="THB"/>
    <property type="match status" value="1"/>
</dbReference>
<dbReference type="InterPro" id="IPR003599">
    <property type="entry name" value="Ig_sub"/>
</dbReference>
<dbReference type="PANTHER" id="PTHR13817:SF181">
    <property type="entry name" value="IMMUNOGLOBULIN-LIKE AND FIBRONECTIN TYPE III DOMAIN-CONTAINING PROTEIN 1"/>
    <property type="match status" value="1"/>
</dbReference>
<dbReference type="InterPro" id="IPR040849">
    <property type="entry name" value="MyBP-C_THB"/>
</dbReference>
<keyword evidence="6" id="KW-1015">Disulfide bond</keyword>
<dbReference type="Gene3D" id="2.60.40.10">
    <property type="entry name" value="Immunoglobulins"/>
    <property type="match status" value="10"/>
</dbReference>
<evidence type="ECO:0000256" key="5">
    <source>
        <dbReference type="ARBA" id="ARBA00023054"/>
    </source>
</evidence>
<dbReference type="Pfam" id="PF07679">
    <property type="entry name" value="I-set"/>
    <property type="match status" value="5"/>
</dbReference>
<evidence type="ECO:0000256" key="4">
    <source>
        <dbReference type="ARBA" id="ARBA00022737"/>
    </source>
</evidence>
<dbReference type="FunFam" id="2.60.40.10:FF:000032">
    <property type="entry name" value="palladin isoform X1"/>
    <property type="match status" value="1"/>
</dbReference>
<keyword evidence="7" id="KW-0539">Nucleus</keyword>
<feature type="domain" description="Fibronectin type-III" evidence="12">
    <location>
        <begin position="784"/>
        <end position="879"/>
    </location>
</feature>
<dbReference type="FunFam" id="2.60.40.10:FF:001232">
    <property type="entry name" value="Immunoglobulin-like and fibronectin type III domain-containing 1"/>
    <property type="match status" value="1"/>
</dbReference>
<dbReference type="PANTHER" id="PTHR13817">
    <property type="entry name" value="TITIN"/>
    <property type="match status" value="1"/>
</dbReference>
<dbReference type="AlphaFoldDB" id="A0A8C0HDU6"/>
<dbReference type="FunFam" id="2.60.40.10:FF:001267">
    <property type="entry name" value="Immunoglobulin-like and fibronectin type III domain containing 1"/>
    <property type="match status" value="1"/>
</dbReference>
<dbReference type="GO" id="GO:0005634">
    <property type="term" value="C:nucleus"/>
    <property type="evidence" value="ECO:0007669"/>
    <property type="project" value="UniProtKB-SubCell"/>
</dbReference>
<evidence type="ECO:0000256" key="9">
    <source>
        <dbReference type="ARBA" id="ARBA00063480"/>
    </source>
</evidence>
<comment type="subcellular location">
    <subcellularLocation>
        <location evidence="2">Cytoplasm</location>
        <location evidence="2">Myofibril</location>
        <location evidence="2">Sarcomere</location>
        <location evidence="2">Z line</location>
    </subcellularLocation>
    <subcellularLocation>
        <location evidence="1">Nucleus</location>
    </subcellularLocation>
</comment>
<dbReference type="Proteomes" id="UP000694404">
    <property type="component" value="Unplaced"/>
</dbReference>
<dbReference type="InterPro" id="IPR003961">
    <property type="entry name" value="FN3_dom"/>
</dbReference>
<evidence type="ECO:0000256" key="7">
    <source>
        <dbReference type="ARBA" id="ARBA00023242"/>
    </source>
</evidence>
<dbReference type="GO" id="GO:0030018">
    <property type="term" value="C:Z disc"/>
    <property type="evidence" value="ECO:0007669"/>
    <property type="project" value="UniProtKB-SubCell"/>
</dbReference>
<feature type="domain" description="Ig-like" evidence="11">
    <location>
        <begin position="1087"/>
        <end position="1170"/>
    </location>
</feature>
<evidence type="ECO:0000256" key="10">
    <source>
        <dbReference type="ARBA" id="ARBA00071158"/>
    </source>
</evidence>
<proteinExistence type="predicted"/>
<dbReference type="FunFam" id="2.60.40.10:FF:000617">
    <property type="entry name" value="Immunoglobulin-like and fibronectin type III domain-containing 1"/>
    <property type="match status" value="1"/>
</dbReference>
<feature type="domain" description="Fibronectin type-III" evidence="12">
    <location>
        <begin position="584"/>
        <end position="680"/>
    </location>
</feature>
<dbReference type="SMART" id="SM00060">
    <property type="entry name" value="FN3"/>
    <property type="match status" value="4"/>
</dbReference>
<dbReference type="PROSITE" id="PS50835">
    <property type="entry name" value="IG_LIKE"/>
    <property type="match status" value="2"/>
</dbReference>
<feature type="domain" description="Fibronectin type-III" evidence="12">
    <location>
        <begin position="683"/>
        <end position="782"/>
    </location>
</feature>
<dbReference type="FunFam" id="2.60.40.10:FF:000031">
    <property type="entry name" value="Myosin-binding protein C, slow type"/>
    <property type="match status" value="1"/>
</dbReference>
<dbReference type="InterPro" id="IPR050964">
    <property type="entry name" value="Striated_Muscle_Regulatory"/>
</dbReference>
<dbReference type="InterPro" id="IPR007110">
    <property type="entry name" value="Ig-like_dom"/>
</dbReference>
<dbReference type="FunFam" id="2.60.40.10:FF:001231">
    <property type="entry name" value="Immunoglobulin-like and fibronectin type III domain containing 1"/>
    <property type="match status" value="1"/>
</dbReference>
<evidence type="ECO:0000313" key="13">
    <source>
        <dbReference type="Ensembl" id="ENSCABP00000022420.1"/>
    </source>
</evidence>
<dbReference type="FunFam" id="2.60.40.10:FF:001435">
    <property type="entry name" value="Immunoglobulin-like and fibronectin type III domain-containing 1"/>
    <property type="match status" value="1"/>
</dbReference>
<dbReference type="OMA" id="VGRNDWE"/>
<comment type="subunit">
    <text evidence="9">Interacts with FLNC. Interacts with KY.</text>
</comment>
<evidence type="ECO:0000313" key="14">
    <source>
        <dbReference type="Proteomes" id="UP000694404"/>
    </source>
</evidence>
<keyword evidence="3" id="KW-0963">Cytoplasm</keyword>
<reference evidence="13" key="1">
    <citation type="submission" date="2025-08" db="UniProtKB">
        <authorList>
            <consortium name="Ensembl"/>
        </authorList>
    </citation>
    <scope>IDENTIFICATION</scope>
</reference>
<reference evidence="13" key="2">
    <citation type="submission" date="2025-09" db="UniProtKB">
        <authorList>
            <consortium name="Ensembl"/>
        </authorList>
    </citation>
    <scope>IDENTIFICATION</scope>
</reference>
<dbReference type="PRINTS" id="PR00014">
    <property type="entry name" value="FNTYPEIII"/>
</dbReference>
<keyword evidence="8" id="KW-0393">Immunoglobulin domain</keyword>
<dbReference type="Ensembl" id="ENSCABT00000024559.1">
    <property type="protein sequence ID" value="ENSCABP00000022420.1"/>
    <property type="gene ID" value="ENSCABG00000016499.1"/>
</dbReference>
<dbReference type="SUPFAM" id="SSF48726">
    <property type="entry name" value="Immunoglobulin"/>
    <property type="match status" value="6"/>
</dbReference>
<dbReference type="SMART" id="SM00409">
    <property type="entry name" value="IG"/>
    <property type="match status" value="6"/>
</dbReference>
<name>A0A8C0HDU6_CHEAB</name>
<dbReference type="InterPro" id="IPR013783">
    <property type="entry name" value="Ig-like_fold"/>
</dbReference>
<evidence type="ECO:0000259" key="12">
    <source>
        <dbReference type="PROSITE" id="PS50853"/>
    </source>
</evidence>
<dbReference type="InterPro" id="IPR036179">
    <property type="entry name" value="Ig-like_dom_sf"/>
</dbReference>
<dbReference type="GeneTree" id="ENSGT00940000169516"/>
<evidence type="ECO:0000256" key="6">
    <source>
        <dbReference type="ARBA" id="ARBA00023157"/>
    </source>
</evidence>
<sequence>MGQTEAVKPHKKSAIPGVTIKQFVEVIPKGCSKPDFERKPITLTLQEGKNAVFRAVVKGEPPPKVIWKRSKEEMNNPDKYQMSFNGITNEFILQINKLTAEDTDLYHCSAVNEYGEAACTAGLKVIQGRTDLKKELQDYRKMLRKRTPLPAQKKEVDMEQVWQLLLNADRKDYEKICLKHGIVDFRGMLRKLQQMKKDREDKQQQYIYSVTNLKHIKVNKEGNATFHLEMDLKNPESRIYLYKDGQLINYGFNDDKVKHCLRQEGKKYNFTINHLQLEDAGVYQIKVEDVDVFSTELEADFIPVGFRHLLSEVHCHEQGNAIFECSLYSPCYDAVWLYRKHPIEENDKYKISISPDGLTHQLVIKNTQLTDKGTYTLDIRICSSSAWLEVERDAFPMWALFLSVCSESHCHFDKGLSDVSAQKGKPAVLSCSLNNDQLTVFRGHQGLISLAGYNFHAILWQGVSSLCSTFLWLRIRVLCSGAPVSTALLEKLMKEPVIVKAGQNAMVKIPFKGRKPVRATWLKDGDELLNDARIHIDKADNFTRLLISSTDRKDCGDYKVKLKNENGTLEASLKLEVIDKPQKPVGPIEVVDSSTTGITIRWKPPEDDGGTPVQNYIIEKQQVGRKTWVTLGETSRNNSTFTTNKVRQDKSYRFRVRAVNAEGKSKALESDEVMAATKAFPGPPAPPQIVSVNKESITLSWKAPPKTGNSRILGYIVEKRKKGSNIWTPITDLPITDRKWMVTDLKEGLQYEFRVAAVSATGVGETSAPSDAVFARDPMKPPGRVRDLKVTNTDYTSITLAWMKPDSKEGGSAKGYKVEKRSSDSLKWTHCNTVPIGLTTCTVKGLQAREMYFLRVRAVNEGGLGEALALDTCIQAVPPIVNPKFLRDDTMKNLMIIKVGNCIRVHMPFEASPTPEAIWLKDGLPLPSRAIVSTRDGLSQLLIPSAEFSDSGLYTIILQNEWGKKESFNIPQSPGPILLQEKILNTVTVIWEPSPTEKWESNLYYVVMKCDSNKGSWQVVGDLIYTNKFTITKLIPGRGYYFRVVAKNYMGTSDPSETVQPWIMQKEKDEFKVRLPKYRRVNQNMPPRFLVQLKPHVVTTAFDCHMSCAVGGYPKPKITWYKDGRNLSEDPTFFSTNDFGVCCLVIPGVTKRDEGEYKLEATNELGHAVSKGILQPATMGHYLPLQCNLILSSVYPEYFTEFNNTPTKTKRDREK</sequence>
<keyword evidence="4" id="KW-0677">Repeat</keyword>
<accession>A0A8C0HDU6</accession>
<dbReference type="CDD" id="cd00063">
    <property type="entry name" value="FN3"/>
    <property type="match status" value="4"/>
</dbReference>
<evidence type="ECO:0000256" key="2">
    <source>
        <dbReference type="ARBA" id="ARBA00004216"/>
    </source>
</evidence>
<evidence type="ECO:0000256" key="8">
    <source>
        <dbReference type="ARBA" id="ARBA00023319"/>
    </source>
</evidence>
<evidence type="ECO:0000256" key="3">
    <source>
        <dbReference type="ARBA" id="ARBA00022490"/>
    </source>
</evidence>
<evidence type="ECO:0000256" key="1">
    <source>
        <dbReference type="ARBA" id="ARBA00004123"/>
    </source>
</evidence>